<feature type="compositionally biased region" description="Basic and acidic residues" evidence="1">
    <location>
        <begin position="152"/>
        <end position="181"/>
    </location>
</feature>
<feature type="region of interest" description="Disordered" evidence="1">
    <location>
        <begin position="152"/>
        <end position="206"/>
    </location>
</feature>
<dbReference type="OrthoDB" id="10603403at2759"/>
<comment type="caution">
    <text evidence="2">The sequence shown here is derived from an EMBL/GenBank/DDBJ whole genome shotgun (WGS) entry which is preliminary data.</text>
</comment>
<evidence type="ECO:0000313" key="2">
    <source>
        <dbReference type="EMBL" id="TPX11769.1"/>
    </source>
</evidence>
<accession>A0A507B393</accession>
<gene>
    <name evidence="2" type="ORF">E0L32_007506</name>
</gene>
<dbReference type="Proteomes" id="UP000319257">
    <property type="component" value="Unassembled WGS sequence"/>
</dbReference>
<sequence length="206" mass="23614">MRFRCDTRSKDELEAHCGKKAHDGLLNRYLGFSKEDWQRIIELFTYLRIHWNNPGHHYGQKRKMSCSSSIGPGPRPTRFKERSKIISEENSLKQADFITFFRQIQSHGGVADDIADSLLAVRNLDFDSSHITQLREAIRSRLGVYNAYMDRENEGDSKETDPWKPPAAEREMATDVGDAMHEPSGSNSLRPEKLAGIHQEIPESKQ</sequence>
<dbReference type="GeneID" id="41974953"/>
<keyword evidence="3" id="KW-1185">Reference proteome</keyword>
<dbReference type="RefSeq" id="XP_030993480.1">
    <property type="nucleotide sequence ID" value="XM_031142258.1"/>
</dbReference>
<dbReference type="InParanoid" id="A0A507B393"/>
<evidence type="ECO:0000313" key="3">
    <source>
        <dbReference type="Proteomes" id="UP000319257"/>
    </source>
</evidence>
<reference evidence="2 3" key="1">
    <citation type="submission" date="2019-06" db="EMBL/GenBank/DDBJ databases">
        <title>Draft genome sequence of the filamentous fungus Phialemoniopsis curvata isolated from diesel fuel.</title>
        <authorList>
            <person name="Varaljay V.A."/>
            <person name="Lyon W.J."/>
            <person name="Crouch A.L."/>
            <person name="Drake C.E."/>
            <person name="Hollomon J.M."/>
            <person name="Nadeau L.J."/>
            <person name="Nunn H.S."/>
            <person name="Stevenson B.S."/>
            <person name="Bojanowski C.L."/>
            <person name="Crookes-Goodson W.J."/>
        </authorList>
    </citation>
    <scope>NUCLEOTIDE SEQUENCE [LARGE SCALE GENOMIC DNA]</scope>
    <source>
        <strain evidence="2 3">D216</strain>
    </source>
</reference>
<name>A0A507B393_9PEZI</name>
<proteinExistence type="predicted"/>
<dbReference type="AlphaFoldDB" id="A0A507B393"/>
<feature type="compositionally biased region" description="Basic and acidic residues" evidence="1">
    <location>
        <begin position="190"/>
        <end position="206"/>
    </location>
</feature>
<organism evidence="2 3">
    <name type="scientific">Thyridium curvatum</name>
    <dbReference type="NCBI Taxonomy" id="1093900"/>
    <lineage>
        <taxon>Eukaryota</taxon>
        <taxon>Fungi</taxon>
        <taxon>Dikarya</taxon>
        <taxon>Ascomycota</taxon>
        <taxon>Pezizomycotina</taxon>
        <taxon>Sordariomycetes</taxon>
        <taxon>Sordariomycetidae</taxon>
        <taxon>Thyridiales</taxon>
        <taxon>Thyridiaceae</taxon>
        <taxon>Thyridium</taxon>
    </lineage>
</organism>
<protein>
    <submittedName>
        <fullName evidence="2">Uncharacterized protein</fullName>
    </submittedName>
</protein>
<dbReference type="EMBL" id="SKBQ01000046">
    <property type="protein sequence ID" value="TPX11769.1"/>
    <property type="molecule type" value="Genomic_DNA"/>
</dbReference>
<evidence type="ECO:0000256" key="1">
    <source>
        <dbReference type="SAM" id="MobiDB-lite"/>
    </source>
</evidence>